<evidence type="ECO:0000259" key="1">
    <source>
        <dbReference type="Pfam" id="PF16087"/>
    </source>
</evidence>
<gene>
    <name evidence="2" type="ORF">RF55_18013</name>
</gene>
<dbReference type="PaxDb" id="67767-A0A0J7MUY3"/>
<dbReference type="Proteomes" id="UP000036403">
    <property type="component" value="Unassembled WGS sequence"/>
</dbReference>
<proteinExistence type="predicted"/>
<keyword evidence="3" id="KW-1185">Reference proteome</keyword>
<reference evidence="2 3" key="1">
    <citation type="submission" date="2015-04" db="EMBL/GenBank/DDBJ databases">
        <title>Lasius niger genome sequencing.</title>
        <authorList>
            <person name="Konorov E.A."/>
            <person name="Nikitin M.A."/>
            <person name="Kirill M.V."/>
            <person name="Chang P."/>
        </authorList>
    </citation>
    <scope>NUCLEOTIDE SEQUENCE [LARGE SCALE GENOMIC DNA]</scope>
    <source>
        <tissue evidence="2">Whole</tissue>
    </source>
</reference>
<dbReference type="EMBL" id="LBMM01016820">
    <property type="protein sequence ID" value="KMQ84300.1"/>
    <property type="molecule type" value="Genomic_DNA"/>
</dbReference>
<evidence type="ECO:0000313" key="2">
    <source>
        <dbReference type="EMBL" id="KMQ84300.1"/>
    </source>
</evidence>
<dbReference type="InterPro" id="IPR032135">
    <property type="entry name" value="DUF4817"/>
</dbReference>
<evidence type="ECO:0000313" key="3">
    <source>
        <dbReference type="Proteomes" id="UP000036403"/>
    </source>
</evidence>
<dbReference type="GO" id="GO:0003676">
    <property type="term" value="F:nucleic acid binding"/>
    <property type="evidence" value="ECO:0007669"/>
    <property type="project" value="InterPro"/>
</dbReference>
<dbReference type="Gene3D" id="3.30.420.10">
    <property type="entry name" value="Ribonuclease H-like superfamily/Ribonuclease H"/>
    <property type="match status" value="1"/>
</dbReference>
<sequence length="256" mass="29813">MMYTLQEIIFIYGAENRCARRTARVFNERHPDKNTSHQYVIDLVRKFEKTGSVCNKINKKPKILDEASQIEVLGNFAMDPITSISKVARLTNISAGSTHQMLKQNKFFPYKVRILQQLEDDFDRRIQFCELMSQRIQDDPNMTKNICFSDESTFFLNGSTSNCRYWDNENPHVFREDHTQFPQKINVWAGILGDDIIGPAFIEENLTGELYLNLLENEIDPLIIQSLENQVNEEGNMVLDPQISNMTELLHIMHYL</sequence>
<name>A0A0J7MUY3_LASNI</name>
<accession>A0A0J7MUY3</accession>
<dbReference type="AlphaFoldDB" id="A0A0J7MUY3"/>
<feature type="domain" description="DUF4817" evidence="1">
    <location>
        <begin position="7"/>
        <end position="53"/>
    </location>
</feature>
<dbReference type="OrthoDB" id="9986793at2759"/>
<comment type="caution">
    <text evidence="2">The sequence shown here is derived from an EMBL/GenBank/DDBJ whole genome shotgun (WGS) entry which is preliminary data.</text>
</comment>
<protein>
    <submittedName>
        <fullName evidence="2">Transposable element tc3 transposase</fullName>
    </submittedName>
</protein>
<dbReference type="InterPro" id="IPR036397">
    <property type="entry name" value="RNaseH_sf"/>
</dbReference>
<dbReference type="PANTHER" id="PTHR47326:SF1">
    <property type="entry name" value="HTH PSQ-TYPE DOMAIN-CONTAINING PROTEIN"/>
    <property type="match status" value="1"/>
</dbReference>
<dbReference type="Pfam" id="PF16087">
    <property type="entry name" value="DUF4817"/>
    <property type="match status" value="1"/>
</dbReference>
<organism evidence="2 3">
    <name type="scientific">Lasius niger</name>
    <name type="common">Black garden ant</name>
    <dbReference type="NCBI Taxonomy" id="67767"/>
    <lineage>
        <taxon>Eukaryota</taxon>
        <taxon>Metazoa</taxon>
        <taxon>Ecdysozoa</taxon>
        <taxon>Arthropoda</taxon>
        <taxon>Hexapoda</taxon>
        <taxon>Insecta</taxon>
        <taxon>Pterygota</taxon>
        <taxon>Neoptera</taxon>
        <taxon>Endopterygota</taxon>
        <taxon>Hymenoptera</taxon>
        <taxon>Apocrita</taxon>
        <taxon>Aculeata</taxon>
        <taxon>Formicoidea</taxon>
        <taxon>Formicidae</taxon>
        <taxon>Formicinae</taxon>
        <taxon>Lasius</taxon>
        <taxon>Lasius</taxon>
    </lineage>
</organism>
<dbReference type="PANTHER" id="PTHR47326">
    <property type="entry name" value="TRANSPOSABLE ELEMENT TC3 TRANSPOSASE-LIKE PROTEIN"/>
    <property type="match status" value="1"/>
</dbReference>
<dbReference type="STRING" id="67767.A0A0J7MUY3"/>